<organism evidence="2 3">
    <name type="scientific">Amycolatopsis speibonae</name>
    <dbReference type="NCBI Taxonomy" id="1450224"/>
    <lineage>
        <taxon>Bacteria</taxon>
        <taxon>Bacillati</taxon>
        <taxon>Actinomycetota</taxon>
        <taxon>Actinomycetes</taxon>
        <taxon>Pseudonocardiales</taxon>
        <taxon>Pseudonocardiaceae</taxon>
        <taxon>Amycolatopsis</taxon>
    </lineage>
</organism>
<reference evidence="3" key="1">
    <citation type="journal article" date="2019" name="Int. J. Syst. Evol. Microbiol.">
        <title>The Global Catalogue of Microorganisms (GCM) 10K type strain sequencing project: providing services to taxonomists for standard genome sequencing and annotation.</title>
        <authorList>
            <consortium name="The Broad Institute Genomics Platform"/>
            <consortium name="The Broad Institute Genome Sequencing Center for Infectious Disease"/>
            <person name="Wu L."/>
            <person name="Ma J."/>
        </authorList>
    </citation>
    <scope>NUCLEOTIDE SEQUENCE [LARGE SCALE GENOMIC DNA]</scope>
    <source>
        <strain evidence="3">CGMCC 4.7676</strain>
    </source>
</reference>
<feature type="region of interest" description="Disordered" evidence="1">
    <location>
        <begin position="69"/>
        <end position="125"/>
    </location>
</feature>
<gene>
    <name evidence="2" type="ORF">ACFOSH_28265</name>
</gene>
<evidence type="ECO:0000313" key="3">
    <source>
        <dbReference type="Proteomes" id="UP001595645"/>
    </source>
</evidence>
<protein>
    <recommendedName>
        <fullName evidence="4">IPT/TIG domain-containing protein</fullName>
    </recommendedName>
</protein>
<sequence>MPLTATSAVAVAAPAVPVADSPAAAVRTVTVSGGAEYASYVPQATEIWNSPVPNIRMVQVSGRGNVTITVGTGGGSRATIGHELSQRESERRRGGHRQPQLRQRRGGVPARAGSRDRMVVRTLTD</sequence>
<dbReference type="RefSeq" id="WP_378242104.1">
    <property type="nucleotide sequence ID" value="NZ_JBHRWK010000047.1"/>
</dbReference>
<name>A0ABV7P2S8_9PSEU</name>
<evidence type="ECO:0008006" key="4">
    <source>
        <dbReference type="Google" id="ProtNLM"/>
    </source>
</evidence>
<feature type="compositionally biased region" description="Basic and acidic residues" evidence="1">
    <location>
        <begin position="113"/>
        <end position="125"/>
    </location>
</feature>
<dbReference type="EMBL" id="JBHRWK010000047">
    <property type="protein sequence ID" value="MFC3453349.1"/>
    <property type="molecule type" value="Genomic_DNA"/>
</dbReference>
<proteinExistence type="predicted"/>
<accession>A0ABV7P2S8</accession>
<evidence type="ECO:0000256" key="1">
    <source>
        <dbReference type="SAM" id="MobiDB-lite"/>
    </source>
</evidence>
<dbReference type="Proteomes" id="UP001595645">
    <property type="component" value="Unassembled WGS sequence"/>
</dbReference>
<evidence type="ECO:0000313" key="2">
    <source>
        <dbReference type="EMBL" id="MFC3453349.1"/>
    </source>
</evidence>
<keyword evidence="3" id="KW-1185">Reference proteome</keyword>
<comment type="caution">
    <text evidence="2">The sequence shown here is derived from an EMBL/GenBank/DDBJ whole genome shotgun (WGS) entry which is preliminary data.</text>
</comment>